<evidence type="ECO:0000313" key="3">
    <source>
        <dbReference type="Proteomes" id="UP000490980"/>
    </source>
</evidence>
<keyword evidence="3" id="KW-1185">Reference proteome</keyword>
<keyword evidence="1" id="KW-0472">Membrane</keyword>
<gene>
    <name evidence="2" type="ORF">HBF25_13265</name>
</gene>
<name>A0A7X5ZIW9_9GAMM</name>
<accession>A0A7X5ZIW9</accession>
<keyword evidence="1" id="KW-1133">Transmembrane helix</keyword>
<protein>
    <submittedName>
        <fullName evidence="2">Uncharacterized protein</fullName>
    </submittedName>
</protein>
<sequence>MILLTMSAEGTVGTMLLADRLTVTLAASVIVVVANRLMDGVLRFKRAEG</sequence>
<evidence type="ECO:0000313" key="2">
    <source>
        <dbReference type="EMBL" id="NII07353.1"/>
    </source>
</evidence>
<dbReference type="Proteomes" id="UP000490980">
    <property type="component" value="Unassembled WGS sequence"/>
</dbReference>
<dbReference type="AlphaFoldDB" id="A0A7X5ZIW9"/>
<reference evidence="2 3" key="1">
    <citation type="submission" date="2020-03" db="EMBL/GenBank/DDBJ databases">
        <authorList>
            <person name="Lai Q."/>
        </authorList>
    </citation>
    <scope>NUCLEOTIDE SEQUENCE [LARGE SCALE GENOMIC DNA]</scope>
    <source>
        <strain evidence="2 3">CCUG 25036</strain>
    </source>
</reference>
<keyword evidence="1" id="KW-0812">Transmembrane</keyword>
<feature type="transmembrane region" description="Helical" evidence="1">
    <location>
        <begin position="20"/>
        <end position="38"/>
    </location>
</feature>
<organism evidence="2 3">
    <name type="scientific">Luteibacter anthropi</name>
    <dbReference type="NCBI Taxonomy" id="564369"/>
    <lineage>
        <taxon>Bacteria</taxon>
        <taxon>Pseudomonadati</taxon>
        <taxon>Pseudomonadota</taxon>
        <taxon>Gammaproteobacteria</taxon>
        <taxon>Lysobacterales</taxon>
        <taxon>Rhodanobacteraceae</taxon>
        <taxon>Luteibacter</taxon>
    </lineage>
</organism>
<comment type="caution">
    <text evidence="2">The sequence shown here is derived from an EMBL/GenBank/DDBJ whole genome shotgun (WGS) entry which is preliminary data.</text>
</comment>
<dbReference type="EMBL" id="JAARLZ010000006">
    <property type="protein sequence ID" value="NII07353.1"/>
    <property type="molecule type" value="Genomic_DNA"/>
</dbReference>
<proteinExistence type="predicted"/>
<evidence type="ECO:0000256" key="1">
    <source>
        <dbReference type="SAM" id="Phobius"/>
    </source>
</evidence>